<gene>
    <name evidence="1" type="ORF">NCTC13307_04476</name>
</gene>
<proteinExistence type="predicted"/>
<reference evidence="1" key="1">
    <citation type="submission" date="2018-06" db="EMBL/GenBank/DDBJ databases">
        <authorList>
            <consortium name="Pathogen Informatics"/>
            <person name="Doyle S."/>
        </authorList>
    </citation>
    <scope>NUCLEOTIDE SEQUENCE</scope>
    <source>
        <strain evidence="1">NCTC13307</strain>
    </source>
</reference>
<dbReference type="AlphaFoldDB" id="A0A381KM67"/>
<organism evidence="1">
    <name type="scientific">Clostridioides difficile</name>
    <name type="common">Peptoclostridium difficile</name>
    <dbReference type="NCBI Taxonomy" id="1496"/>
    <lineage>
        <taxon>Bacteria</taxon>
        <taxon>Bacillati</taxon>
        <taxon>Bacillota</taxon>
        <taxon>Clostridia</taxon>
        <taxon>Peptostreptococcales</taxon>
        <taxon>Peptostreptococcaceae</taxon>
        <taxon>Clostridioides</taxon>
    </lineage>
</organism>
<dbReference type="EMBL" id="UFWD01000002">
    <property type="protein sequence ID" value="SUY83356.1"/>
    <property type="molecule type" value="Genomic_DNA"/>
</dbReference>
<sequence>MIKIVGIRFKSAGKIYYFDPVDFNIEQDMDVVVETARGLEYGKVVVGPKRYG</sequence>
<protein>
    <submittedName>
        <fullName evidence="1">Signal peptidase II</fullName>
    </submittedName>
</protein>
<accession>A0A381KM67</accession>
<evidence type="ECO:0000313" key="1">
    <source>
        <dbReference type="EMBL" id="SUY83356.1"/>
    </source>
</evidence>
<name>A0A381KM67_CLODI</name>